<dbReference type="OrthoDB" id="10439005at2759"/>
<gene>
    <name evidence="2" type="ORF">IMSHALPRED_006091</name>
</gene>
<reference evidence="2" key="1">
    <citation type="submission" date="2021-03" db="EMBL/GenBank/DDBJ databases">
        <authorList>
            <person name="Tagirdzhanova G."/>
        </authorList>
    </citation>
    <scope>NUCLEOTIDE SEQUENCE</scope>
</reference>
<evidence type="ECO:0000313" key="3">
    <source>
        <dbReference type="Proteomes" id="UP000664534"/>
    </source>
</evidence>
<keyword evidence="3" id="KW-1185">Reference proteome</keyword>
<evidence type="ECO:0000313" key="2">
    <source>
        <dbReference type="EMBL" id="CAF9924081.1"/>
    </source>
</evidence>
<feature type="signal peptide" evidence="1">
    <location>
        <begin position="1"/>
        <end position="18"/>
    </location>
</feature>
<feature type="chain" id="PRO_5034188276" evidence="1">
    <location>
        <begin position="19"/>
        <end position="182"/>
    </location>
</feature>
<sequence length="182" mass="19787">MILIPYLLLPSALSSLSAFASPPSYLQTSNPFPSPLHPISNHSSPPNDNLHCTDLVNPFSRRPKYPDCVLAIRQLPRGADRGSFHNHGPADPFLLPVGKISGTCAVTVELYAGRATVGASWLDIVSKANMLNRLCLRTVLPLYRGGWASFARDERIVISLAYAGRFEEGQGVANMLSVDDSR</sequence>
<dbReference type="Proteomes" id="UP000664534">
    <property type="component" value="Unassembled WGS sequence"/>
</dbReference>
<proteinExistence type="predicted"/>
<comment type="caution">
    <text evidence="2">The sequence shown here is derived from an EMBL/GenBank/DDBJ whole genome shotgun (WGS) entry which is preliminary data.</text>
</comment>
<evidence type="ECO:0000256" key="1">
    <source>
        <dbReference type="SAM" id="SignalP"/>
    </source>
</evidence>
<accession>A0A8H3FN70</accession>
<name>A0A8H3FN70_9LECA</name>
<dbReference type="EMBL" id="CAJPDT010000035">
    <property type="protein sequence ID" value="CAF9924081.1"/>
    <property type="molecule type" value="Genomic_DNA"/>
</dbReference>
<keyword evidence="1" id="KW-0732">Signal</keyword>
<dbReference type="AlphaFoldDB" id="A0A8H3FN70"/>
<organism evidence="2 3">
    <name type="scientific">Imshaugia aleurites</name>
    <dbReference type="NCBI Taxonomy" id="172621"/>
    <lineage>
        <taxon>Eukaryota</taxon>
        <taxon>Fungi</taxon>
        <taxon>Dikarya</taxon>
        <taxon>Ascomycota</taxon>
        <taxon>Pezizomycotina</taxon>
        <taxon>Lecanoromycetes</taxon>
        <taxon>OSLEUM clade</taxon>
        <taxon>Lecanoromycetidae</taxon>
        <taxon>Lecanorales</taxon>
        <taxon>Lecanorineae</taxon>
        <taxon>Parmeliaceae</taxon>
        <taxon>Imshaugia</taxon>
    </lineage>
</organism>
<protein>
    <submittedName>
        <fullName evidence="2">Uncharacterized protein</fullName>
    </submittedName>
</protein>